<dbReference type="AlphaFoldDB" id="A0A422Q955"/>
<gene>
    <name evidence="3" type="ORF">Tco025E_01208</name>
</gene>
<organism evidence="3 4">
    <name type="scientific">Trypanosoma conorhini</name>
    <dbReference type="NCBI Taxonomy" id="83891"/>
    <lineage>
        <taxon>Eukaryota</taxon>
        <taxon>Discoba</taxon>
        <taxon>Euglenozoa</taxon>
        <taxon>Kinetoplastea</taxon>
        <taxon>Metakinetoplastina</taxon>
        <taxon>Trypanosomatida</taxon>
        <taxon>Trypanosomatidae</taxon>
        <taxon>Trypanosoma</taxon>
    </lineage>
</organism>
<feature type="region of interest" description="Disordered" evidence="1">
    <location>
        <begin position="211"/>
        <end position="231"/>
    </location>
</feature>
<evidence type="ECO:0000313" key="3">
    <source>
        <dbReference type="EMBL" id="RNF26503.1"/>
    </source>
</evidence>
<reference evidence="3 4" key="1">
    <citation type="journal article" date="2018" name="BMC Genomics">
        <title>Genomic comparison of Trypanosoma conorhini and Trypanosoma rangeli to Trypanosoma cruzi strains of high and low virulence.</title>
        <authorList>
            <person name="Bradwell K.R."/>
            <person name="Koparde V.N."/>
            <person name="Matveyev A.V."/>
            <person name="Serrano M.G."/>
            <person name="Alves J.M."/>
            <person name="Parikh H."/>
            <person name="Huang B."/>
            <person name="Lee V."/>
            <person name="Espinosa-Alvarez O."/>
            <person name="Ortiz P.A."/>
            <person name="Costa-Martins A.G."/>
            <person name="Teixeira M.M."/>
            <person name="Buck G.A."/>
        </authorList>
    </citation>
    <scope>NUCLEOTIDE SEQUENCE [LARGE SCALE GENOMIC DNA]</scope>
    <source>
        <strain evidence="3 4">025E</strain>
    </source>
</reference>
<evidence type="ECO:0008006" key="5">
    <source>
        <dbReference type="Google" id="ProtNLM"/>
    </source>
</evidence>
<protein>
    <recommendedName>
        <fullName evidence="5">DUF3456 domain-containing protein</fullName>
    </recommendedName>
</protein>
<dbReference type="GeneID" id="40314819"/>
<accession>A0A422Q955</accession>
<feature type="chain" id="PRO_5019491835" description="DUF3456 domain-containing protein" evidence="2">
    <location>
        <begin position="27"/>
        <end position="231"/>
    </location>
</feature>
<name>A0A422Q955_9TRYP</name>
<keyword evidence="2" id="KW-0732">Signal</keyword>
<dbReference type="RefSeq" id="XP_029231709.1">
    <property type="nucleotide sequence ID" value="XM_029368146.1"/>
</dbReference>
<feature type="signal peptide" evidence="2">
    <location>
        <begin position="1"/>
        <end position="26"/>
    </location>
</feature>
<feature type="compositionally biased region" description="Basic and acidic residues" evidence="1">
    <location>
        <begin position="212"/>
        <end position="231"/>
    </location>
</feature>
<dbReference type="EMBL" id="MKKU01000039">
    <property type="protein sequence ID" value="RNF26503.1"/>
    <property type="molecule type" value="Genomic_DNA"/>
</dbReference>
<proteinExistence type="predicted"/>
<evidence type="ECO:0000256" key="2">
    <source>
        <dbReference type="SAM" id="SignalP"/>
    </source>
</evidence>
<dbReference type="OrthoDB" id="243949at2759"/>
<comment type="caution">
    <text evidence="3">The sequence shown here is derived from an EMBL/GenBank/DDBJ whole genome shotgun (WGS) entry which is preliminary data.</text>
</comment>
<evidence type="ECO:0000256" key="1">
    <source>
        <dbReference type="SAM" id="MobiDB-lite"/>
    </source>
</evidence>
<dbReference type="Proteomes" id="UP000284403">
    <property type="component" value="Unassembled WGS sequence"/>
</dbReference>
<evidence type="ECO:0000313" key="4">
    <source>
        <dbReference type="Proteomes" id="UP000284403"/>
    </source>
</evidence>
<keyword evidence="4" id="KW-1185">Reference proteome</keyword>
<sequence>MSWDKLLGLRLVLGALLCVAASSAYGQMPTFINAGEGGWGAPTETQLGEEDAVVKALPDPDAPGFYLPLKCSACGAIVEHAVHLLAPVVEQHLVRRERETRAGGKPPHRLQPKEIETVDAFEQLCREVPVLYGLEMKSGTVPSLFFSKSDMINRVRGGWMQYFLASTCEELLDEQEEELVAAVFAAAEEGGMVGLPTKVREAVCTRWKRSSKGCDKHGLPIDPRSGDSSDL</sequence>